<organism evidence="2 3">
    <name type="scientific">Penicillium brasilianum</name>
    <dbReference type="NCBI Taxonomy" id="104259"/>
    <lineage>
        <taxon>Eukaryota</taxon>
        <taxon>Fungi</taxon>
        <taxon>Dikarya</taxon>
        <taxon>Ascomycota</taxon>
        <taxon>Pezizomycotina</taxon>
        <taxon>Eurotiomycetes</taxon>
        <taxon>Eurotiomycetidae</taxon>
        <taxon>Eurotiales</taxon>
        <taxon>Aspergillaceae</taxon>
        <taxon>Penicillium</taxon>
    </lineage>
</organism>
<dbReference type="FunFam" id="3.30.1330.40:FF:000001">
    <property type="entry name" value="L-PSP family endoribonuclease"/>
    <property type="match status" value="1"/>
</dbReference>
<dbReference type="Proteomes" id="UP000042958">
    <property type="component" value="Unassembled WGS sequence"/>
</dbReference>
<dbReference type="OrthoDB" id="309640at2759"/>
<evidence type="ECO:0000313" key="3">
    <source>
        <dbReference type="Proteomes" id="UP000042958"/>
    </source>
</evidence>
<dbReference type="InterPro" id="IPR006175">
    <property type="entry name" value="YjgF/YER057c/UK114"/>
</dbReference>
<dbReference type="InterPro" id="IPR035959">
    <property type="entry name" value="RutC-like_sf"/>
</dbReference>
<dbReference type="PANTHER" id="PTHR11803">
    <property type="entry name" value="2-IMINOBUTANOATE/2-IMINOPROPANOATE DEAMINASE RIDA"/>
    <property type="match status" value="1"/>
</dbReference>
<dbReference type="PANTHER" id="PTHR11803:SF22">
    <property type="entry name" value="ENDORIBONUCLEASE FAMILY PROTEIN BRT1, PUTATIVE (AFU_ORTHOLOGUE AFUA_5G03780)-RELATED"/>
    <property type="match status" value="1"/>
</dbReference>
<evidence type="ECO:0000256" key="1">
    <source>
        <dbReference type="ARBA" id="ARBA00010552"/>
    </source>
</evidence>
<dbReference type="Gene3D" id="3.30.1330.40">
    <property type="entry name" value="RutC-like"/>
    <property type="match status" value="1"/>
</dbReference>
<dbReference type="EMBL" id="CDHK01000005">
    <property type="protein sequence ID" value="CEJ57897.1"/>
    <property type="molecule type" value="Genomic_DNA"/>
</dbReference>
<dbReference type="SUPFAM" id="SSF55298">
    <property type="entry name" value="YjgF-like"/>
    <property type="match status" value="1"/>
</dbReference>
<gene>
    <name evidence="2" type="ORF">PMG11_06574</name>
</gene>
<reference evidence="3" key="1">
    <citation type="journal article" date="2015" name="Genome Announc.">
        <title>Draft genome sequence of the fungus Penicillium brasilianum MG11.</title>
        <authorList>
            <person name="Horn F."/>
            <person name="Linde J."/>
            <person name="Mattern D.J."/>
            <person name="Walther G."/>
            <person name="Guthke R."/>
            <person name="Brakhage A.A."/>
            <person name="Valiante V."/>
        </authorList>
    </citation>
    <scope>NUCLEOTIDE SEQUENCE [LARGE SCALE GENOMIC DNA]</scope>
    <source>
        <strain evidence="3">MG11</strain>
    </source>
</reference>
<protein>
    <submittedName>
        <fullName evidence="2">Putative YjgF-like protein</fullName>
    </submittedName>
</protein>
<accession>A0A0F7TS92</accession>
<dbReference type="CDD" id="cd00448">
    <property type="entry name" value="YjgF_YER057c_UK114_family"/>
    <property type="match status" value="1"/>
</dbReference>
<dbReference type="NCBIfam" id="TIGR00004">
    <property type="entry name" value="Rid family detoxifying hydrolase"/>
    <property type="match status" value="1"/>
</dbReference>
<name>A0A0F7TS92_PENBI</name>
<dbReference type="Pfam" id="PF01042">
    <property type="entry name" value="Ribonuc_L-PSP"/>
    <property type="match status" value="1"/>
</dbReference>
<dbReference type="GO" id="GO:0019239">
    <property type="term" value="F:deaminase activity"/>
    <property type="evidence" value="ECO:0007669"/>
    <property type="project" value="TreeGrafter"/>
</dbReference>
<dbReference type="GO" id="GO:0005829">
    <property type="term" value="C:cytosol"/>
    <property type="evidence" value="ECO:0007669"/>
    <property type="project" value="TreeGrafter"/>
</dbReference>
<dbReference type="GO" id="GO:0005739">
    <property type="term" value="C:mitochondrion"/>
    <property type="evidence" value="ECO:0007669"/>
    <property type="project" value="UniProtKB-ARBA"/>
</dbReference>
<dbReference type="STRING" id="104259.A0A0F7TS92"/>
<sequence length="128" mass="13839">MAEKRAILTKNAPPPLPGIYSQAIVANGFVYCSGCVPMDAQTGKIVDGDIALHTEQCIKNVTHILEAAGSHIDKVVKVNVFLSNMEDFATMNSVYTLYWGDVKPARTCVAVKTLPLNCDVEIECVAIL</sequence>
<dbReference type="AlphaFoldDB" id="A0A0F7TS92"/>
<comment type="similarity">
    <text evidence="1">Belongs to the RutC family.</text>
</comment>
<proteinExistence type="inferred from homology"/>
<dbReference type="InterPro" id="IPR006056">
    <property type="entry name" value="RidA"/>
</dbReference>
<evidence type="ECO:0000313" key="2">
    <source>
        <dbReference type="EMBL" id="CEJ57897.1"/>
    </source>
</evidence>
<keyword evidence="3" id="KW-1185">Reference proteome</keyword>